<dbReference type="InterPro" id="IPR017850">
    <property type="entry name" value="Alkaline_phosphatase_core_sf"/>
</dbReference>
<dbReference type="InterPro" id="IPR024607">
    <property type="entry name" value="Sulfatase_CS"/>
</dbReference>
<proteinExistence type="inferred from homology"/>
<keyword evidence="2" id="KW-0732">Signal</keyword>
<organism evidence="7 8">
    <name type="scientific">Paludibaculum fermentans</name>
    <dbReference type="NCBI Taxonomy" id="1473598"/>
    <lineage>
        <taxon>Bacteria</taxon>
        <taxon>Pseudomonadati</taxon>
        <taxon>Acidobacteriota</taxon>
        <taxon>Terriglobia</taxon>
        <taxon>Bryobacterales</taxon>
        <taxon>Bryobacteraceae</taxon>
        <taxon>Paludibaculum</taxon>
    </lineage>
</organism>
<comment type="similarity">
    <text evidence="1">Belongs to the sulfatase family.</text>
</comment>
<evidence type="ECO:0000256" key="4">
    <source>
        <dbReference type="ARBA" id="ARBA00023180"/>
    </source>
</evidence>
<dbReference type="KEGG" id="pfer:IRI77_11270"/>
<gene>
    <name evidence="7" type="ORF">IRI77_11270</name>
</gene>
<evidence type="ECO:0000256" key="3">
    <source>
        <dbReference type="ARBA" id="ARBA00022801"/>
    </source>
</evidence>
<dbReference type="Proteomes" id="UP000593892">
    <property type="component" value="Chromosome"/>
</dbReference>
<dbReference type="RefSeq" id="WP_194452164.1">
    <property type="nucleotide sequence ID" value="NZ_CP063849.1"/>
</dbReference>
<feature type="domain" description="Sulfatase N-terminal" evidence="6">
    <location>
        <begin position="22"/>
        <end position="352"/>
    </location>
</feature>
<dbReference type="PROSITE" id="PS00523">
    <property type="entry name" value="SULFATASE_1"/>
    <property type="match status" value="1"/>
</dbReference>
<evidence type="ECO:0000259" key="6">
    <source>
        <dbReference type="Pfam" id="PF00884"/>
    </source>
</evidence>
<accession>A0A7S7SNF0</accession>
<sequence>MTRREILAGAAAMSLNNATKPRNVIFILSDDHRYDALGFLKAQPWLETPQLDRLASEGAHFRNAFVTTALCSPSRASILTGVYAHRHKIVDNNTAIPQGTTFFPSHLQKAGYKTGFFGKWHMGNSGDAPQPGFDEWVSFLGQGTYLPNPNGLNVNGRKVPQKGYITDELTDYSLNWLNSLPKQQPYFMYLSHKAVHAEFEPAARHKGRYQDAKFIYPPTMQETGEMAQNRPMWVRNQRNSWHGVDYPYHSQLDIADYYKRYAETLMAVDESVGRVLDTLKSRGELDSTLVVYMGDNGFAFGEHGLIDKRTAYEESMRVPLLARCPELFQGGKTVNQVVAGLDIMPTVLDTCGAPTPAGLDGMSWLPLARGESTGWRKELLYEYYWERNFPQTPTVHALRGDRYKFIRCQGVWDIDELYDLQEDPLESRNLINSENHKAIAAGMRNRLFEVLEQTGGMNIPLQPDGGSQQSLRNPDKAKPADFPPQFIGRPKGPARHQ</sequence>
<dbReference type="EMBL" id="CP063849">
    <property type="protein sequence ID" value="QOY90501.1"/>
    <property type="molecule type" value="Genomic_DNA"/>
</dbReference>
<dbReference type="InterPro" id="IPR000917">
    <property type="entry name" value="Sulfatase_N"/>
</dbReference>
<feature type="region of interest" description="Disordered" evidence="5">
    <location>
        <begin position="456"/>
        <end position="497"/>
    </location>
</feature>
<name>A0A7S7SNF0_PALFE</name>
<evidence type="ECO:0000256" key="5">
    <source>
        <dbReference type="SAM" id="MobiDB-lite"/>
    </source>
</evidence>
<dbReference type="GO" id="GO:0016787">
    <property type="term" value="F:hydrolase activity"/>
    <property type="evidence" value="ECO:0007669"/>
    <property type="project" value="UniProtKB-KW"/>
</dbReference>
<keyword evidence="3" id="KW-0378">Hydrolase</keyword>
<dbReference type="SUPFAM" id="SSF53649">
    <property type="entry name" value="Alkaline phosphatase-like"/>
    <property type="match status" value="1"/>
</dbReference>
<evidence type="ECO:0000256" key="1">
    <source>
        <dbReference type="ARBA" id="ARBA00008779"/>
    </source>
</evidence>
<evidence type="ECO:0000256" key="2">
    <source>
        <dbReference type="ARBA" id="ARBA00022729"/>
    </source>
</evidence>
<keyword evidence="4" id="KW-0325">Glycoprotein</keyword>
<dbReference type="Pfam" id="PF00884">
    <property type="entry name" value="Sulfatase"/>
    <property type="match status" value="1"/>
</dbReference>
<evidence type="ECO:0000313" key="7">
    <source>
        <dbReference type="EMBL" id="QOY90501.1"/>
    </source>
</evidence>
<dbReference type="Gene3D" id="3.40.720.10">
    <property type="entry name" value="Alkaline Phosphatase, subunit A"/>
    <property type="match status" value="1"/>
</dbReference>
<dbReference type="AlphaFoldDB" id="A0A7S7SNF0"/>
<dbReference type="PANTHER" id="PTHR43108">
    <property type="entry name" value="N-ACETYLGLUCOSAMINE-6-SULFATASE FAMILY MEMBER"/>
    <property type="match status" value="1"/>
</dbReference>
<keyword evidence="8" id="KW-1185">Reference proteome</keyword>
<dbReference type="CDD" id="cd16031">
    <property type="entry name" value="G6S_like"/>
    <property type="match status" value="1"/>
</dbReference>
<reference evidence="7 8" key="1">
    <citation type="submission" date="2020-10" db="EMBL/GenBank/DDBJ databases">
        <title>Complete genome sequence of Paludibaculum fermentans P105T, a facultatively anaerobic acidobacterium capable of dissimilatory Fe(III) reduction.</title>
        <authorList>
            <person name="Dedysh S.N."/>
            <person name="Beletsky A.V."/>
            <person name="Kulichevskaya I.S."/>
            <person name="Mardanov A.V."/>
            <person name="Ravin N.V."/>
        </authorList>
    </citation>
    <scope>NUCLEOTIDE SEQUENCE [LARGE SCALE GENOMIC DNA]</scope>
    <source>
        <strain evidence="7 8">P105</strain>
    </source>
</reference>
<evidence type="ECO:0000313" key="8">
    <source>
        <dbReference type="Proteomes" id="UP000593892"/>
    </source>
</evidence>
<dbReference type="PANTHER" id="PTHR43108:SF8">
    <property type="entry name" value="SD21168P"/>
    <property type="match status" value="1"/>
</dbReference>
<protein>
    <submittedName>
        <fullName evidence="7">Sulfatase</fullName>
    </submittedName>
</protein>